<sequence length="246" mass="26275">MTFADRSWWIIGASEGLGRALAQALDAEGARLILSARSVDRLNTLAESLHAAEVLPVDLRDPRSIETAAKAAAEVDGIIYCAGAYDPMSAQNWDIETSVQMTEVNFTAALRVLGGVVPGFAARNHGHVVLIGSLAGYVGLPGAIGYGSSKAALMHLGECLQADLKGTGVTVQVINPGFIRTRLTEKNDFAMPMILDADDAAARCVAAMRSGHLMSSFPAPFSWLFRLAALLPRRVARRLFREGEKP</sequence>
<dbReference type="EMBL" id="CYSD01000021">
    <property type="protein sequence ID" value="CUH77711.1"/>
    <property type="molecule type" value="Genomic_DNA"/>
</dbReference>
<dbReference type="Gene3D" id="3.40.50.720">
    <property type="entry name" value="NAD(P)-binding Rossmann-like Domain"/>
    <property type="match status" value="1"/>
</dbReference>
<accession>A0A0P1G7N8</accession>
<evidence type="ECO:0000259" key="3">
    <source>
        <dbReference type="SMART" id="SM00822"/>
    </source>
</evidence>
<dbReference type="OrthoDB" id="335726at2"/>
<feature type="domain" description="Ketoreductase" evidence="3">
    <location>
        <begin position="6"/>
        <end position="182"/>
    </location>
</feature>
<dbReference type="InterPro" id="IPR036291">
    <property type="entry name" value="NAD(P)-bd_dom_sf"/>
</dbReference>
<dbReference type="InterPro" id="IPR002347">
    <property type="entry name" value="SDR_fam"/>
</dbReference>
<dbReference type="PANTHER" id="PTHR44196">
    <property type="entry name" value="DEHYDROGENASE/REDUCTASE SDR FAMILY MEMBER 7B"/>
    <property type="match status" value="1"/>
</dbReference>
<dbReference type="AlphaFoldDB" id="A0A0P1G7N8"/>
<evidence type="ECO:0000256" key="2">
    <source>
        <dbReference type="ARBA" id="ARBA00023002"/>
    </source>
</evidence>
<comment type="similarity">
    <text evidence="1">Belongs to the short-chain dehydrogenases/reductases (SDR) family.</text>
</comment>
<keyword evidence="5" id="KW-1185">Reference proteome</keyword>
<gene>
    <name evidence="4" type="primary">fabG_5</name>
    <name evidence="4" type="ORF">TRM7557_01511</name>
</gene>
<dbReference type="InterPro" id="IPR020904">
    <property type="entry name" value="Sc_DH/Rdtase_CS"/>
</dbReference>
<dbReference type="EC" id="1.1.1.100" evidence="4"/>
<reference evidence="4 5" key="1">
    <citation type="submission" date="2015-09" db="EMBL/GenBank/DDBJ databases">
        <authorList>
            <consortium name="Swine Surveillance"/>
        </authorList>
    </citation>
    <scope>NUCLEOTIDE SEQUENCE [LARGE SCALE GENOMIC DNA]</scope>
    <source>
        <strain evidence="4 5">CECT 7557</strain>
    </source>
</reference>
<dbReference type="InterPro" id="IPR057326">
    <property type="entry name" value="KR_dom"/>
</dbReference>
<dbReference type="SMART" id="SM00822">
    <property type="entry name" value="PKS_KR"/>
    <property type="match status" value="1"/>
</dbReference>
<organism evidence="4 5">
    <name type="scientific">Tritonibacter multivorans</name>
    <dbReference type="NCBI Taxonomy" id="928856"/>
    <lineage>
        <taxon>Bacteria</taxon>
        <taxon>Pseudomonadati</taxon>
        <taxon>Pseudomonadota</taxon>
        <taxon>Alphaproteobacteria</taxon>
        <taxon>Rhodobacterales</taxon>
        <taxon>Paracoccaceae</taxon>
        <taxon>Tritonibacter</taxon>
    </lineage>
</organism>
<dbReference type="GO" id="GO:0016020">
    <property type="term" value="C:membrane"/>
    <property type="evidence" value="ECO:0007669"/>
    <property type="project" value="TreeGrafter"/>
</dbReference>
<dbReference type="GO" id="GO:0004316">
    <property type="term" value="F:3-oxoacyl-[acyl-carrier-protein] reductase (NADPH) activity"/>
    <property type="evidence" value="ECO:0007669"/>
    <property type="project" value="UniProtKB-EC"/>
</dbReference>
<evidence type="ECO:0000313" key="5">
    <source>
        <dbReference type="Proteomes" id="UP000052022"/>
    </source>
</evidence>
<dbReference type="Proteomes" id="UP000052022">
    <property type="component" value="Unassembled WGS sequence"/>
</dbReference>
<evidence type="ECO:0000256" key="1">
    <source>
        <dbReference type="ARBA" id="ARBA00006484"/>
    </source>
</evidence>
<proteinExistence type="inferred from homology"/>
<keyword evidence="2 4" id="KW-0560">Oxidoreductase</keyword>
<name>A0A0P1G7N8_9RHOB</name>
<dbReference type="PRINTS" id="PR00081">
    <property type="entry name" value="GDHRDH"/>
</dbReference>
<dbReference type="Pfam" id="PF00106">
    <property type="entry name" value="adh_short"/>
    <property type="match status" value="1"/>
</dbReference>
<protein>
    <submittedName>
        <fullName evidence="4">3-oxoacyl-[acyl-carrier-protein] reductase FabG</fullName>
        <ecNumber evidence="4">1.1.1.100</ecNumber>
    </submittedName>
</protein>
<dbReference type="PROSITE" id="PS00061">
    <property type="entry name" value="ADH_SHORT"/>
    <property type="match status" value="1"/>
</dbReference>
<dbReference type="SUPFAM" id="SSF51735">
    <property type="entry name" value="NAD(P)-binding Rossmann-fold domains"/>
    <property type="match status" value="1"/>
</dbReference>
<dbReference type="RefSeq" id="WP_058289602.1">
    <property type="nucleotide sequence ID" value="NZ_CYSD01000021.1"/>
</dbReference>
<evidence type="ECO:0000313" key="4">
    <source>
        <dbReference type="EMBL" id="CUH77711.1"/>
    </source>
</evidence>
<dbReference type="PANTHER" id="PTHR44196:SF1">
    <property type="entry name" value="DEHYDROGENASE_REDUCTASE SDR FAMILY MEMBER 7B"/>
    <property type="match status" value="1"/>
</dbReference>
<dbReference type="STRING" id="928856.SAMN04488049_107136"/>